<dbReference type="AlphaFoldDB" id="A0A1M4NG24"/>
<evidence type="ECO:0000313" key="2">
    <source>
        <dbReference type="EMBL" id="SFZ70961.1"/>
    </source>
</evidence>
<protein>
    <submittedName>
        <fullName evidence="2">OMP764</fullName>
    </submittedName>
</protein>
<dbReference type="RefSeq" id="WP_104689501.1">
    <property type="nucleotide sequence ID" value="NZ_FZKG01000017.1"/>
</dbReference>
<name>A0A1M4NG24_HELFE</name>
<sequence length="273" mass="30161">MAFLSKSLASVATMSLFSTLALSTLSAERNAAYLGAGFQWSRMETKEYLKQNNVVDYNKHYSSNMWGFNIRAGYKQFFGQSKRIGLRYYANFAYNAVGRMSGTGTLASVNYGAGMDFLWDFFVPKDNSYALGFFVGFQLIGNSWVGSVMNGGDGANGHIVGKNDLVSGGCSIVQDNPSNGTGGSSSGQTHTQTTMATGCLPKQLQGKDYHQSYFQLPINFGFRANFSDKQSLEFGALVPVIPMYYYQKTSGNDKVSLYYHRNASLYINYVFDF</sequence>
<dbReference type="Pfam" id="PF01856">
    <property type="entry name" value="HP_OMP"/>
    <property type="match status" value="1"/>
</dbReference>
<feature type="chain" id="PRO_5012680000" evidence="1">
    <location>
        <begin position="24"/>
        <end position="273"/>
    </location>
</feature>
<dbReference type="InterPro" id="IPR002718">
    <property type="entry name" value="OMP_Helicobacter"/>
</dbReference>
<dbReference type="EMBL" id="LT632972">
    <property type="protein sequence ID" value="SFZ70961.1"/>
    <property type="molecule type" value="Genomic_DNA"/>
</dbReference>
<keyword evidence="1" id="KW-0732">Signal</keyword>
<proteinExistence type="predicted"/>
<dbReference type="PRINTS" id="PR01776">
    <property type="entry name" value="HPOMPFAMILY"/>
</dbReference>
<feature type="signal peptide" evidence="1">
    <location>
        <begin position="1"/>
        <end position="23"/>
    </location>
</feature>
<evidence type="ECO:0000256" key="1">
    <source>
        <dbReference type="SAM" id="SignalP"/>
    </source>
</evidence>
<organism evidence="2">
    <name type="scientific">Helicobacter felis</name>
    <dbReference type="NCBI Taxonomy" id="214"/>
    <lineage>
        <taxon>Bacteria</taxon>
        <taxon>Pseudomonadati</taxon>
        <taxon>Campylobacterota</taxon>
        <taxon>Epsilonproteobacteria</taxon>
        <taxon>Campylobacterales</taxon>
        <taxon>Helicobacteraceae</taxon>
        <taxon>Helicobacter</taxon>
    </lineage>
</organism>
<reference evidence="2" key="1">
    <citation type="submission" date="2016-10" db="EMBL/GenBank/DDBJ databases">
        <title>Proteomic and phylogenetic analysis of the outer membrane protein repertoire of gastric Helicobacter species.</title>
        <authorList>
            <person name="Joosten M."/>
        </authorList>
    </citation>
    <scope>NUCLEOTIDE SEQUENCE</scope>
    <source>
        <strain evidence="2">CS1</strain>
    </source>
</reference>
<accession>A0A1M4NG24</accession>
<gene>
    <name evidence="2" type="primary">omp764</name>
</gene>